<organism evidence="13 14">
    <name type="scientific">Janibacter alkaliphilus</name>
    <dbReference type="NCBI Taxonomy" id="1069963"/>
    <lineage>
        <taxon>Bacteria</taxon>
        <taxon>Bacillati</taxon>
        <taxon>Actinomycetota</taxon>
        <taxon>Actinomycetes</taxon>
        <taxon>Micrococcales</taxon>
        <taxon>Intrasporangiaceae</taxon>
        <taxon>Janibacter</taxon>
    </lineage>
</organism>
<dbReference type="GO" id="GO:0071555">
    <property type="term" value="P:cell wall organization"/>
    <property type="evidence" value="ECO:0007669"/>
    <property type="project" value="UniProtKB-KW"/>
</dbReference>
<name>A0A852XDM9_9MICO</name>
<dbReference type="GO" id="GO:0008360">
    <property type="term" value="P:regulation of cell shape"/>
    <property type="evidence" value="ECO:0007669"/>
    <property type="project" value="UniProtKB-KW"/>
</dbReference>
<feature type="domain" description="Penicillin-binding protein transpeptidase" evidence="11">
    <location>
        <begin position="286"/>
        <end position="655"/>
    </location>
</feature>
<dbReference type="GO" id="GO:0009252">
    <property type="term" value="P:peptidoglycan biosynthetic process"/>
    <property type="evidence" value="ECO:0007669"/>
    <property type="project" value="UniProtKB-KW"/>
</dbReference>
<sequence>MRRAPHLQVRMLGLLTVLALLAALLVGRLGQLQASGPDEAAGAAAAPDTRTVAVPALRGRILDRDGVPIADNDRRTDVTIDRRVLADSDDGGRALVRRVAEALDRPVDELWARTTLCGAPGAADPPRCWPGSAYVPVPVVEGVAKTEALALTETPERYPGVQVVTSPVRSYPRIAGGGGAPQTIGYLTRADAETVAESDGTLAEGDLAGAAGLEQHYDEELRGRPGQRVVRVDGRGVVVEEVSRTAAQPGRDLVTTLDVGVQRAAERALADGMADAQDRDRPATSGGAVVLDLAEGGVVASASRPTYDPAVWSGPVTQERYEQLTSGGDNPLVDRVLGVAQPPASTFKAVTLPGAVRAGVDLERPVPCTASYRIGDREFRNFESRAYGTISWHQALVVSCDTVFYRVAEQVWRDQGGIDAESDHGDPLIETARSFGLGEATGVDLPGEVDGRIPGREWKREYWEQTKDEACARAEDGYPGIDDESRADYLTRLAEETCRRGYRYQPGDEVNLSIGQGDVTTTLLQMAQVYGTIARAGSEPQPHLGDALVTVDGQQEELPAPEPEQVDIPEGSGALIRDALADVVTEGTAASAFADADLPAWSVAGKTGTAEVFGEEDTSWFVSWGPTSDPRYVVAVVVDEGGTGGSTAAGIAADIHEHLAAHERG</sequence>
<dbReference type="AlphaFoldDB" id="A0A852XDM9"/>
<dbReference type="GO" id="GO:0008658">
    <property type="term" value="F:penicillin binding"/>
    <property type="evidence" value="ECO:0007669"/>
    <property type="project" value="InterPro"/>
</dbReference>
<comment type="subcellular location">
    <subcellularLocation>
        <location evidence="2">Cell membrane</location>
    </subcellularLocation>
    <subcellularLocation>
        <location evidence="1">Membrane</location>
        <topology evidence="1">Single-pass membrane protein</topology>
    </subcellularLocation>
</comment>
<dbReference type="SUPFAM" id="SSF56519">
    <property type="entry name" value="Penicillin binding protein dimerisation domain"/>
    <property type="match status" value="1"/>
</dbReference>
<keyword evidence="8" id="KW-1133">Transmembrane helix</keyword>
<dbReference type="GO" id="GO:0005886">
    <property type="term" value="C:plasma membrane"/>
    <property type="evidence" value="ECO:0007669"/>
    <property type="project" value="UniProtKB-SubCell"/>
</dbReference>
<evidence type="ECO:0000313" key="13">
    <source>
        <dbReference type="EMBL" id="NYG38544.1"/>
    </source>
</evidence>
<dbReference type="Gene3D" id="3.40.710.10">
    <property type="entry name" value="DD-peptidase/beta-lactamase superfamily"/>
    <property type="match status" value="1"/>
</dbReference>
<gene>
    <name evidence="13" type="ORF">BJY28_003013</name>
</gene>
<dbReference type="RefSeq" id="WP_246313429.1">
    <property type="nucleotide sequence ID" value="NZ_JACBZX010000001.1"/>
</dbReference>
<evidence type="ECO:0000256" key="10">
    <source>
        <dbReference type="ARBA" id="ARBA00023316"/>
    </source>
</evidence>
<dbReference type="Proteomes" id="UP000592181">
    <property type="component" value="Unassembled WGS sequence"/>
</dbReference>
<evidence type="ECO:0000313" key="14">
    <source>
        <dbReference type="Proteomes" id="UP000592181"/>
    </source>
</evidence>
<accession>A0A852XDM9</accession>
<keyword evidence="9" id="KW-0472">Membrane</keyword>
<dbReference type="InterPro" id="IPR005311">
    <property type="entry name" value="PBP_dimer"/>
</dbReference>
<evidence type="ECO:0000256" key="1">
    <source>
        <dbReference type="ARBA" id="ARBA00004167"/>
    </source>
</evidence>
<keyword evidence="7" id="KW-0573">Peptidoglycan synthesis</keyword>
<dbReference type="Gene3D" id="3.90.1310.10">
    <property type="entry name" value="Penicillin-binding protein 2a (Domain 2)"/>
    <property type="match status" value="1"/>
</dbReference>
<evidence type="ECO:0000256" key="4">
    <source>
        <dbReference type="ARBA" id="ARBA00022475"/>
    </source>
</evidence>
<dbReference type="InterPro" id="IPR050515">
    <property type="entry name" value="Beta-lactam/transpept"/>
</dbReference>
<dbReference type="GO" id="GO:0071972">
    <property type="term" value="F:peptidoglycan L,D-transpeptidase activity"/>
    <property type="evidence" value="ECO:0007669"/>
    <property type="project" value="TreeGrafter"/>
</dbReference>
<keyword evidence="10" id="KW-0961">Cell wall biogenesis/degradation</keyword>
<dbReference type="EMBL" id="JACBZX010000001">
    <property type="protein sequence ID" value="NYG38544.1"/>
    <property type="molecule type" value="Genomic_DNA"/>
</dbReference>
<reference evidence="13 14" key="1">
    <citation type="submission" date="2020-07" db="EMBL/GenBank/DDBJ databases">
        <title>Sequencing the genomes of 1000 actinobacteria strains.</title>
        <authorList>
            <person name="Klenk H.-P."/>
        </authorList>
    </citation>
    <scope>NUCLEOTIDE SEQUENCE [LARGE SCALE GENOMIC DNA]</scope>
    <source>
        <strain evidence="13 14">DSM 24723</strain>
    </source>
</reference>
<keyword evidence="14" id="KW-1185">Reference proteome</keyword>
<dbReference type="InterPro" id="IPR012338">
    <property type="entry name" value="Beta-lactam/transpept-like"/>
</dbReference>
<evidence type="ECO:0000259" key="12">
    <source>
        <dbReference type="Pfam" id="PF03717"/>
    </source>
</evidence>
<evidence type="ECO:0000256" key="3">
    <source>
        <dbReference type="ARBA" id="ARBA00007171"/>
    </source>
</evidence>
<comment type="similarity">
    <text evidence="3">Belongs to the transpeptidase family.</text>
</comment>
<keyword evidence="6" id="KW-0133">Cell shape</keyword>
<comment type="caution">
    <text evidence="13">The sequence shown here is derived from an EMBL/GenBank/DDBJ whole genome shotgun (WGS) entry which is preliminary data.</text>
</comment>
<evidence type="ECO:0000256" key="8">
    <source>
        <dbReference type="ARBA" id="ARBA00022989"/>
    </source>
</evidence>
<dbReference type="Pfam" id="PF00905">
    <property type="entry name" value="Transpeptidase"/>
    <property type="match status" value="1"/>
</dbReference>
<evidence type="ECO:0000256" key="2">
    <source>
        <dbReference type="ARBA" id="ARBA00004236"/>
    </source>
</evidence>
<dbReference type="InterPro" id="IPR036138">
    <property type="entry name" value="PBP_dimer_sf"/>
</dbReference>
<keyword evidence="5" id="KW-0812">Transmembrane</keyword>
<proteinExistence type="inferred from homology"/>
<evidence type="ECO:0000256" key="5">
    <source>
        <dbReference type="ARBA" id="ARBA00022692"/>
    </source>
</evidence>
<protein>
    <submittedName>
        <fullName evidence="13">Penicillin-binding protein 2</fullName>
    </submittedName>
</protein>
<dbReference type="InterPro" id="IPR001460">
    <property type="entry name" value="PCN-bd_Tpept"/>
</dbReference>
<evidence type="ECO:0000256" key="9">
    <source>
        <dbReference type="ARBA" id="ARBA00023136"/>
    </source>
</evidence>
<keyword evidence="4" id="KW-1003">Cell membrane</keyword>
<evidence type="ECO:0000259" key="11">
    <source>
        <dbReference type="Pfam" id="PF00905"/>
    </source>
</evidence>
<dbReference type="PANTHER" id="PTHR30627:SF2">
    <property type="entry name" value="PEPTIDOGLYCAN D,D-TRANSPEPTIDASE MRDA"/>
    <property type="match status" value="1"/>
</dbReference>
<evidence type="ECO:0000256" key="7">
    <source>
        <dbReference type="ARBA" id="ARBA00022984"/>
    </source>
</evidence>
<feature type="domain" description="Penicillin-binding protein dimerisation" evidence="12">
    <location>
        <begin position="54"/>
        <end position="242"/>
    </location>
</feature>
<dbReference type="SUPFAM" id="SSF56601">
    <property type="entry name" value="beta-lactamase/transpeptidase-like"/>
    <property type="match status" value="1"/>
</dbReference>
<dbReference type="PANTHER" id="PTHR30627">
    <property type="entry name" value="PEPTIDOGLYCAN D,D-TRANSPEPTIDASE"/>
    <property type="match status" value="1"/>
</dbReference>
<dbReference type="Pfam" id="PF03717">
    <property type="entry name" value="PBP_dimer"/>
    <property type="match status" value="1"/>
</dbReference>
<evidence type="ECO:0000256" key="6">
    <source>
        <dbReference type="ARBA" id="ARBA00022960"/>
    </source>
</evidence>